<evidence type="ECO:0000313" key="2">
    <source>
        <dbReference type="Proteomes" id="UP000215914"/>
    </source>
</evidence>
<dbReference type="AlphaFoldDB" id="A0A9K3HI33"/>
<proteinExistence type="predicted"/>
<accession>A0A9K3HI33</accession>
<reference evidence="1" key="2">
    <citation type="submission" date="2020-06" db="EMBL/GenBank/DDBJ databases">
        <title>Helianthus annuus Genome sequencing and assembly Release 2.</title>
        <authorList>
            <person name="Gouzy J."/>
            <person name="Langlade N."/>
            <person name="Munos S."/>
        </authorList>
    </citation>
    <scope>NUCLEOTIDE SEQUENCE</scope>
    <source>
        <tissue evidence="1">Leaves</tissue>
    </source>
</reference>
<evidence type="ECO:0000313" key="1">
    <source>
        <dbReference type="EMBL" id="KAF5778788.1"/>
    </source>
</evidence>
<dbReference type="Gramene" id="mRNA:HanXRQr2_Chr12g0551681">
    <property type="protein sequence ID" value="CDS:HanXRQr2_Chr12g0551681.1"/>
    <property type="gene ID" value="HanXRQr2_Chr12g0551681"/>
</dbReference>
<dbReference type="Proteomes" id="UP000215914">
    <property type="component" value="Unassembled WGS sequence"/>
</dbReference>
<dbReference type="EMBL" id="MNCJ02000327">
    <property type="protein sequence ID" value="KAF5778788.1"/>
    <property type="molecule type" value="Genomic_DNA"/>
</dbReference>
<name>A0A9K3HI33_HELAN</name>
<gene>
    <name evidence="1" type="ORF">HanXRQr2_Chr12g0551681</name>
</gene>
<keyword evidence="2" id="KW-1185">Reference proteome</keyword>
<sequence length="74" mass="8635">MLWVYTMFDTPTRSPPLPTHVDPLPSQPPQLPCLSKHPQIIYYLPSFGSNNFMTFPHTSLQIFVQYFVAHRVFI</sequence>
<reference evidence="1" key="1">
    <citation type="journal article" date="2017" name="Nature">
        <title>The sunflower genome provides insights into oil metabolism, flowering and Asterid evolution.</title>
        <authorList>
            <person name="Badouin H."/>
            <person name="Gouzy J."/>
            <person name="Grassa C.J."/>
            <person name="Murat F."/>
            <person name="Staton S.E."/>
            <person name="Cottret L."/>
            <person name="Lelandais-Briere C."/>
            <person name="Owens G.L."/>
            <person name="Carrere S."/>
            <person name="Mayjonade B."/>
            <person name="Legrand L."/>
            <person name="Gill N."/>
            <person name="Kane N.C."/>
            <person name="Bowers J.E."/>
            <person name="Hubner S."/>
            <person name="Bellec A."/>
            <person name="Berard A."/>
            <person name="Berges H."/>
            <person name="Blanchet N."/>
            <person name="Boniface M.C."/>
            <person name="Brunel D."/>
            <person name="Catrice O."/>
            <person name="Chaidir N."/>
            <person name="Claudel C."/>
            <person name="Donnadieu C."/>
            <person name="Faraut T."/>
            <person name="Fievet G."/>
            <person name="Helmstetter N."/>
            <person name="King M."/>
            <person name="Knapp S.J."/>
            <person name="Lai Z."/>
            <person name="Le Paslier M.C."/>
            <person name="Lippi Y."/>
            <person name="Lorenzon L."/>
            <person name="Mandel J.R."/>
            <person name="Marage G."/>
            <person name="Marchand G."/>
            <person name="Marquand E."/>
            <person name="Bret-Mestries E."/>
            <person name="Morien E."/>
            <person name="Nambeesan S."/>
            <person name="Nguyen T."/>
            <person name="Pegot-Espagnet P."/>
            <person name="Pouilly N."/>
            <person name="Raftis F."/>
            <person name="Sallet E."/>
            <person name="Schiex T."/>
            <person name="Thomas J."/>
            <person name="Vandecasteele C."/>
            <person name="Vares D."/>
            <person name="Vear F."/>
            <person name="Vautrin S."/>
            <person name="Crespi M."/>
            <person name="Mangin B."/>
            <person name="Burke J.M."/>
            <person name="Salse J."/>
            <person name="Munos S."/>
            <person name="Vincourt P."/>
            <person name="Rieseberg L.H."/>
            <person name="Langlade N.B."/>
        </authorList>
    </citation>
    <scope>NUCLEOTIDE SEQUENCE</scope>
    <source>
        <tissue evidence="1">Leaves</tissue>
    </source>
</reference>
<organism evidence="1 2">
    <name type="scientific">Helianthus annuus</name>
    <name type="common">Common sunflower</name>
    <dbReference type="NCBI Taxonomy" id="4232"/>
    <lineage>
        <taxon>Eukaryota</taxon>
        <taxon>Viridiplantae</taxon>
        <taxon>Streptophyta</taxon>
        <taxon>Embryophyta</taxon>
        <taxon>Tracheophyta</taxon>
        <taxon>Spermatophyta</taxon>
        <taxon>Magnoliopsida</taxon>
        <taxon>eudicotyledons</taxon>
        <taxon>Gunneridae</taxon>
        <taxon>Pentapetalae</taxon>
        <taxon>asterids</taxon>
        <taxon>campanulids</taxon>
        <taxon>Asterales</taxon>
        <taxon>Asteraceae</taxon>
        <taxon>Asteroideae</taxon>
        <taxon>Heliantheae alliance</taxon>
        <taxon>Heliantheae</taxon>
        <taxon>Helianthus</taxon>
    </lineage>
</organism>
<protein>
    <submittedName>
        <fullName evidence="1">Uncharacterized protein</fullName>
    </submittedName>
</protein>
<comment type="caution">
    <text evidence="1">The sequence shown here is derived from an EMBL/GenBank/DDBJ whole genome shotgun (WGS) entry which is preliminary data.</text>
</comment>